<accession>A0A6V8P671</accession>
<proteinExistence type="predicted"/>
<evidence type="ECO:0000313" key="1">
    <source>
        <dbReference type="EMBL" id="GFP27450.1"/>
    </source>
</evidence>
<reference evidence="1 2" key="1">
    <citation type="journal article" date="2020" name="Front. Microbiol.">
        <title>Single-cell genomics of novel Actinobacteria with the Wood-Ljungdahl pathway discovered in a serpentinizing system.</title>
        <authorList>
            <person name="Merino N."/>
            <person name="Kawai M."/>
            <person name="Boyd E.S."/>
            <person name="Colman D.R."/>
            <person name="McGlynn S.E."/>
            <person name="Nealson K.H."/>
            <person name="Kurokawa K."/>
            <person name="Hongoh Y."/>
        </authorList>
    </citation>
    <scope>NUCLEOTIDE SEQUENCE [LARGE SCALE GENOMIC DNA]</scope>
    <source>
        <strain evidence="1 2">S33</strain>
    </source>
</reference>
<protein>
    <submittedName>
        <fullName evidence="1">Uncharacterized protein</fullName>
    </submittedName>
</protein>
<sequence>MVSLVGSSFFFVDGLYGQKIAAALGEFKPKVEAKEFFSADLVPLFQSQGENIESVLRKSFEVVLALKVPSELVGFFLLKSEETGASSGTQNQGGEKEKVALVSLEEVNLTRYVVHIKGVQGPFFLHFNQPFHPNWTASTGGKTNPYHFPAEYTTLKLCHYSISNPNSSGLFKRTPMKWENLSKSSKSF</sequence>
<dbReference type="AlphaFoldDB" id="A0A6V8P671"/>
<dbReference type="Proteomes" id="UP000591948">
    <property type="component" value="Unassembled WGS sequence"/>
</dbReference>
<dbReference type="EMBL" id="BLRY01000037">
    <property type="protein sequence ID" value="GFP27450.1"/>
    <property type="molecule type" value="Genomic_DNA"/>
</dbReference>
<evidence type="ECO:0000313" key="2">
    <source>
        <dbReference type="Proteomes" id="UP000591948"/>
    </source>
</evidence>
<name>A0A6V8P671_9ACTN</name>
<gene>
    <name evidence="1" type="ORF">HKBW3S33_00863</name>
</gene>
<organism evidence="1 2">
    <name type="scientific">Candidatus Hakubella thermalkaliphila</name>
    <dbReference type="NCBI Taxonomy" id="2754717"/>
    <lineage>
        <taxon>Bacteria</taxon>
        <taxon>Bacillati</taxon>
        <taxon>Actinomycetota</taxon>
        <taxon>Actinomycetota incertae sedis</taxon>
        <taxon>Candidatus Hakubellales</taxon>
        <taxon>Candidatus Hakubellaceae</taxon>
        <taxon>Candidatus Hakubella</taxon>
    </lineage>
</organism>
<comment type="caution">
    <text evidence="1">The sequence shown here is derived from an EMBL/GenBank/DDBJ whole genome shotgun (WGS) entry which is preliminary data.</text>
</comment>
<keyword evidence="2" id="KW-1185">Reference proteome</keyword>